<sequence length="72" mass="7903">MDVCMCGAPVCVPRRTPWGECGPRPRPCDAHTADLESDGSASRNRAVTSRTLRSPPTRSHPIPRAFDDYALH</sequence>
<evidence type="ECO:0000313" key="3">
    <source>
        <dbReference type="Proteomes" id="UP000053268"/>
    </source>
</evidence>
<feature type="compositionally biased region" description="Polar residues" evidence="1">
    <location>
        <begin position="39"/>
        <end position="57"/>
    </location>
</feature>
<proteinExistence type="predicted"/>
<reference evidence="2 3" key="1">
    <citation type="journal article" date="2015" name="Nat. Commun.">
        <title>Outbred genome sequencing and CRISPR/Cas9 gene editing in butterflies.</title>
        <authorList>
            <person name="Li X."/>
            <person name="Fan D."/>
            <person name="Zhang W."/>
            <person name="Liu G."/>
            <person name="Zhang L."/>
            <person name="Zhao L."/>
            <person name="Fang X."/>
            <person name="Chen L."/>
            <person name="Dong Y."/>
            <person name="Chen Y."/>
            <person name="Ding Y."/>
            <person name="Zhao R."/>
            <person name="Feng M."/>
            <person name="Zhu Y."/>
            <person name="Feng Y."/>
            <person name="Jiang X."/>
            <person name="Zhu D."/>
            <person name="Xiang H."/>
            <person name="Feng X."/>
            <person name="Li S."/>
            <person name="Wang J."/>
            <person name="Zhang G."/>
            <person name="Kronforst M.R."/>
            <person name="Wang W."/>
        </authorList>
    </citation>
    <scope>NUCLEOTIDE SEQUENCE [LARGE SCALE GENOMIC DNA]</scope>
    <source>
        <strain evidence="2">Ya'a_city_454_Px</strain>
        <tissue evidence="2">Whole body</tissue>
    </source>
</reference>
<gene>
    <name evidence="2" type="ORF">RR46_09393</name>
</gene>
<dbReference type="AlphaFoldDB" id="A0A194PXX3"/>
<dbReference type="Proteomes" id="UP000053268">
    <property type="component" value="Unassembled WGS sequence"/>
</dbReference>
<feature type="region of interest" description="Disordered" evidence="1">
    <location>
        <begin position="22"/>
        <end position="72"/>
    </location>
</feature>
<evidence type="ECO:0000256" key="1">
    <source>
        <dbReference type="SAM" id="MobiDB-lite"/>
    </source>
</evidence>
<keyword evidence="3" id="KW-1185">Reference proteome</keyword>
<protein>
    <submittedName>
        <fullName evidence="2">Uncharacterized protein</fullName>
    </submittedName>
</protein>
<dbReference type="EMBL" id="KQ459585">
    <property type="protein sequence ID" value="KPI98177.1"/>
    <property type="molecule type" value="Genomic_DNA"/>
</dbReference>
<evidence type="ECO:0000313" key="2">
    <source>
        <dbReference type="EMBL" id="KPI98177.1"/>
    </source>
</evidence>
<accession>A0A194PXX3</accession>
<name>A0A194PXX3_PAPXU</name>
<organism evidence="2 3">
    <name type="scientific">Papilio xuthus</name>
    <name type="common">Asian swallowtail butterfly</name>
    <dbReference type="NCBI Taxonomy" id="66420"/>
    <lineage>
        <taxon>Eukaryota</taxon>
        <taxon>Metazoa</taxon>
        <taxon>Ecdysozoa</taxon>
        <taxon>Arthropoda</taxon>
        <taxon>Hexapoda</taxon>
        <taxon>Insecta</taxon>
        <taxon>Pterygota</taxon>
        <taxon>Neoptera</taxon>
        <taxon>Endopterygota</taxon>
        <taxon>Lepidoptera</taxon>
        <taxon>Glossata</taxon>
        <taxon>Ditrysia</taxon>
        <taxon>Papilionoidea</taxon>
        <taxon>Papilionidae</taxon>
        <taxon>Papilioninae</taxon>
        <taxon>Papilio</taxon>
    </lineage>
</organism>